<evidence type="ECO:0000313" key="1">
    <source>
        <dbReference type="EMBL" id="MDA5398845.1"/>
    </source>
</evidence>
<dbReference type="EMBL" id="JAPJZI010000001">
    <property type="protein sequence ID" value="MDA5398845.1"/>
    <property type="molecule type" value="Genomic_DNA"/>
</dbReference>
<name>A0A9X3ZHS4_9HYPH</name>
<organism evidence="1 2">
    <name type="scientific">Hoeflea prorocentri</name>
    <dbReference type="NCBI Taxonomy" id="1922333"/>
    <lineage>
        <taxon>Bacteria</taxon>
        <taxon>Pseudomonadati</taxon>
        <taxon>Pseudomonadota</taxon>
        <taxon>Alphaproteobacteria</taxon>
        <taxon>Hyphomicrobiales</taxon>
        <taxon>Rhizobiaceae</taxon>
        <taxon>Hoeflea</taxon>
    </lineage>
</organism>
<dbReference type="Proteomes" id="UP001151234">
    <property type="component" value="Unassembled WGS sequence"/>
</dbReference>
<dbReference type="RefSeq" id="WP_267990248.1">
    <property type="nucleotide sequence ID" value="NZ_JAPJZI010000001.1"/>
</dbReference>
<protein>
    <submittedName>
        <fullName evidence="1">Uncharacterized protein</fullName>
    </submittedName>
</protein>
<accession>A0A9X3ZHS4</accession>
<gene>
    <name evidence="1" type="ORF">OQ273_09715</name>
</gene>
<reference evidence="1" key="1">
    <citation type="submission" date="2022-11" db="EMBL/GenBank/DDBJ databases">
        <title>Draft genome sequence of Hoeflea poritis E7-10 and Hoeflea prorocentri PM5-8, separated from scleractinian coral Porites lutea and marine dinoflagellate.</title>
        <authorList>
            <person name="Zhang G."/>
            <person name="Wei Q."/>
            <person name="Cai L."/>
        </authorList>
    </citation>
    <scope>NUCLEOTIDE SEQUENCE</scope>
    <source>
        <strain evidence="1">PM5-8</strain>
    </source>
</reference>
<proteinExistence type="predicted"/>
<sequence>MNMKTAPEQHPPVTRFIDTTAKPRGRLGRLTLLDKEKLLADYAAGCPTDEIADRFDVDEIYIRKLASRYRVRKGRADVVSAPVEKSGVPRRADHRAAFKRAQRGFDLPNELEPQYVRLLIAGLSRQQAARKLGVSEHLKGFE</sequence>
<dbReference type="AlphaFoldDB" id="A0A9X3ZHS4"/>
<comment type="caution">
    <text evidence="1">The sequence shown here is derived from an EMBL/GenBank/DDBJ whole genome shotgun (WGS) entry which is preliminary data.</text>
</comment>
<keyword evidence="2" id="KW-1185">Reference proteome</keyword>
<evidence type="ECO:0000313" key="2">
    <source>
        <dbReference type="Proteomes" id="UP001151234"/>
    </source>
</evidence>